<dbReference type="AlphaFoldDB" id="A0A1I0QA09"/>
<dbReference type="Proteomes" id="UP000198518">
    <property type="component" value="Unassembled WGS sequence"/>
</dbReference>
<keyword evidence="1" id="KW-1133">Transmembrane helix</keyword>
<protein>
    <submittedName>
        <fullName evidence="2">Uncharacterized protein</fullName>
    </submittedName>
</protein>
<keyword evidence="1" id="KW-0812">Transmembrane</keyword>
<name>A0A1I0QA09_9EURY</name>
<evidence type="ECO:0000313" key="3">
    <source>
        <dbReference type="Proteomes" id="UP000198518"/>
    </source>
</evidence>
<reference evidence="2 3" key="1">
    <citation type="submission" date="2016-10" db="EMBL/GenBank/DDBJ databases">
        <authorList>
            <person name="de Groot N.N."/>
        </authorList>
    </citation>
    <scope>NUCLEOTIDE SEQUENCE [LARGE SCALE GENOMIC DNA]</scope>
    <source>
        <strain evidence="2 3">CGMCC 1.5337</strain>
    </source>
</reference>
<dbReference type="RefSeq" id="WP_089669624.1">
    <property type="nucleotide sequence ID" value="NZ_FOJA01000001.1"/>
</dbReference>
<feature type="transmembrane region" description="Helical" evidence="1">
    <location>
        <begin position="66"/>
        <end position="88"/>
    </location>
</feature>
<evidence type="ECO:0000313" key="2">
    <source>
        <dbReference type="EMBL" id="SEW23857.1"/>
    </source>
</evidence>
<keyword evidence="3" id="KW-1185">Reference proteome</keyword>
<sequence>MVSRSTLEFVVGLTTAGVVSGALSLSMETAYALAIGLAAGTPALVRTSSRLDRESYDAAKSSTEQVVDGALAAVSTAVVGVAGGYVAVSNGYEGPVAIAVAAATGVFAGQILFYARNGDYIQ</sequence>
<dbReference type="EMBL" id="FOJA01000001">
    <property type="protein sequence ID" value="SEW23857.1"/>
    <property type="molecule type" value="Genomic_DNA"/>
</dbReference>
<dbReference type="STRING" id="355548.SAMN04487945_2419"/>
<gene>
    <name evidence="2" type="ORF">SAMN04487945_2419</name>
</gene>
<evidence type="ECO:0000256" key="1">
    <source>
        <dbReference type="SAM" id="Phobius"/>
    </source>
</evidence>
<feature type="transmembrane region" description="Helical" evidence="1">
    <location>
        <begin position="94"/>
        <end position="115"/>
    </location>
</feature>
<proteinExistence type="predicted"/>
<dbReference type="OrthoDB" id="253445at2157"/>
<accession>A0A1I0QA09</accession>
<keyword evidence="1" id="KW-0472">Membrane</keyword>
<organism evidence="2 3">
    <name type="scientific">Halobacterium jilantaiense</name>
    <dbReference type="NCBI Taxonomy" id="355548"/>
    <lineage>
        <taxon>Archaea</taxon>
        <taxon>Methanobacteriati</taxon>
        <taxon>Methanobacteriota</taxon>
        <taxon>Stenosarchaea group</taxon>
        <taxon>Halobacteria</taxon>
        <taxon>Halobacteriales</taxon>
        <taxon>Halobacteriaceae</taxon>
        <taxon>Halobacterium</taxon>
    </lineage>
</organism>
<feature type="transmembrane region" description="Helical" evidence="1">
    <location>
        <begin position="29"/>
        <end position="45"/>
    </location>
</feature>